<protein>
    <submittedName>
        <fullName evidence="1">Uncharacterized protein</fullName>
    </submittedName>
</protein>
<accession>A0A1F5GHF3</accession>
<sequence length="95" mass="10931">MDKITLLSLSMDLKRITQSIQKGSQKNAGRFSLEAKKWLNESKKTKDGYLRKLLIKIEKTLGRKNDLKKAEDCLMYSVLIQNQAIYTGRNNPQSL</sequence>
<dbReference type="EMBL" id="MFBF01000018">
    <property type="protein sequence ID" value="OGD91292.1"/>
    <property type="molecule type" value="Genomic_DNA"/>
</dbReference>
<name>A0A1F5GHF3_9BACT</name>
<proteinExistence type="predicted"/>
<comment type="caution">
    <text evidence="1">The sequence shown here is derived from an EMBL/GenBank/DDBJ whole genome shotgun (WGS) entry which is preliminary data.</text>
</comment>
<dbReference type="STRING" id="1797716.A3D07_01360"/>
<organism evidence="1 2">
    <name type="scientific">Candidatus Curtissbacteria bacterium RIFCSPHIGHO2_02_FULL_42_15</name>
    <dbReference type="NCBI Taxonomy" id="1797716"/>
    <lineage>
        <taxon>Bacteria</taxon>
        <taxon>Candidatus Curtissiibacteriota</taxon>
    </lineage>
</organism>
<dbReference type="AlphaFoldDB" id="A0A1F5GHF3"/>
<dbReference type="Proteomes" id="UP000177124">
    <property type="component" value="Unassembled WGS sequence"/>
</dbReference>
<evidence type="ECO:0000313" key="2">
    <source>
        <dbReference type="Proteomes" id="UP000177124"/>
    </source>
</evidence>
<gene>
    <name evidence="1" type="ORF">A3D07_01360</name>
</gene>
<evidence type="ECO:0000313" key="1">
    <source>
        <dbReference type="EMBL" id="OGD91292.1"/>
    </source>
</evidence>
<reference evidence="1 2" key="1">
    <citation type="journal article" date="2016" name="Nat. Commun.">
        <title>Thousands of microbial genomes shed light on interconnected biogeochemical processes in an aquifer system.</title>
        <authorList>
            <person name="Anantharaman K."/>
            <person name="Brown C.T."/>
            <person name="Hug L.A."/>
            <person name="Sharon I."/>
            <person name="Castelle C.J."/>
            <person name="Probst A.J."/>
            <person name="Thomas B.C."/>
            <person name="Singh A."/>
            <person name="Wilkins M.J."/>
            <person name="Karaoz U."/>
            <person name="Brodie E.L."/>
            <person name="Williams K.H."/>
            <person name="Hubbard S.S."/>
            <person name="Banfield J.F."/>
        </authorList>
    </citation>
    <scope>NUCLEOTIDE SEQUENCE [LARGE SCALE GENOMIC DNA]</scope>
</reference>